<dbReference type="AlphaFoldDB" id="A0A8H4KQC0"/>
<accession>A0A8H4KQC0</accession>
<proteinExistence type="predicted"/>
<gene>
    <name evidence="1" type="ORF">F53441_2275</name>
</gene>
<dbReference type="PANTHER" id="PTHR38846:SF1">
    <property type="entry name" value="C3H1-TYPE DOMAIN-CONTAINING PROTEIN"/>
    <property type="match status" value="1"/>
</dbReference>
<keyword evidence="2" id="KW-1185">Reference proteome</keyword>
<comment type="caution">
    <text evidence="1">The sequence shown here is derived from an EMBL/GenBank/DDBJ whole genome shotgun (WGS) entry which is preliminary data.</text>
</comment>
<reference evidence="1" key="1">
    <citation type="submission" date="2020-01" db="EMBL/GenBank/DDBJ databases">
        <title>Identification and distribution of gene clusters putatively required for synthesis of sphingolipid metabolism inhibitors in phylogenetically diverse species of the filamentous fungus Fusarium.</title>
        <authorList>
            <person name="Kim H.-S."/>
            <person name="Busman M."/>
            <person name="Brown D.W."/>
            <person name="Divon H."/>
            <person name="Uhlig S."/>
            <person name="Proctor R.H."/>
        </authorList>
    </citation>
    <scope>NUCLEOTIDE SEQUENCE</scope>
    <source>
        <strain evidence="1">NRRL 53441</strain>
    </source>
</reference>
<dbReference type="EMBL" id="JAADJG010000090">
    <property type="protein sequence ID" value="KAF4455485.1"/>
    <property type="molecule type" value="Genomic_DNA"/>
</dbReference>
<sequence length="107" mass="12047">MNHSVYEDSNSNVSIRLGLKPLTPAGSPKSTNKQVSLMEQWNNYFQKGTLRDFQRLCVDLALPGDLPSKAKCRDALKSINVNIKQFLECENKPDGVNIFKNRHALIS</sequence>
<dbReference type="Proteomes" id="UP000605986">
    <property type="component" value="Unassembled WGS sequence"/>
</dbReference>
<dbReference type="PANTHER" id="PTHR38846">
    <property type="entry name" value="C3H1-TYPE DOMAIN-CONTAINING PROTEIN"/>
    <property type="match status" value="1"/>
</dbReference>
<organism evidence="1 2">
    <name type="scientific">Fusarium austroafricanum</name>
    <dbReference type="NCBI Taxonomy" id="2364996"/>
    <lineage>
        <taxon>Eukaryota</taxon>
        <taxon>Fungi</taxon>
        <taxon>Dikarya</taxon>
        <taxon>Ascomycota</taxon>
        <taxon>Pezizomycotina</taxon>
        <taxon>Sordariomycetes</taxon>
        <taxon>Hypocreomycetidae</taxon>
        <taxon>Hypocreales</taxon>
        <taxon>Nectriaceae</taxon>
        <taxon>Fusarium</taxon>
        <taxon>Fusarium concolor species complex</taxon>
    </lineage>
</organism>
<dbReference type="OrthoDB" id="6105938at2759"/>
<name>A0A8H4KQC0_9HYPO</name>
<evidence type="ECO:0000313" key="1">
    <source>
        <dbReference type="EMBL" id="KAF4455485.1"/>
    </source>
</evidence>
<evidence type="ECO:0000313" key="2">
    <source>
        <dbReference type="Proteomes" id="UP000605986"/>
    </source>
</evidence>
<protein>
    <submittedName>
        <fullName evidence="1">Uncharacterized protein</fullName>
    </submittedName>
</protein>